<feature type="domain" description="HRDC" evidence="24">
    <location>
        <begin position="1234"/>
        <end position="1314"/>
    </location>
</feature>
<evidence type="ECO:0000256" key="23">
    <source>
        <dbReference type="SAM" id="MobiDB-lite"/>
    </source>
</evidence>
<dbReference type="Pfam" id="PF00270">
    <property type="entry name" value="DEAD"/>
    <property type="match status" value="1"/>
</dbReference>
<dbReference type="InterPro" id="IPR018982">
    <property type="entry name" value="RQC_domain"/>
</dbReference>
<comment type="catalytic activity">
    <reaction evidence="19">
        <text>ATP + H2O = ADP + phosphate + H(+)</text>
        <dbReference type="Rhea" id="RHEA:13065"/>
        <dbReference type="ChEBI" id="CHEBI:15377"/>
        <dbReference type="ChEBI" id="CHEBI:15378"/>
        <dbReference type="ChEBI" id="CHEBI:30616"/>
        <dbReference type="ChEBI" id="CHEBI:43474"/>
        <dbReference type="ChEBI" id="CHEBI:456216"/>
    </reaction>
</comment>
<dbReference type="SUPFAM" id="SSF47819">
    <property type="entry name" value="HRDC-like"/>
    <property type="match status" value="1"/>
</dbReference>
<dbReference type="GO" id="GO:0005634">
    <property type="term" value="C:nucleus"/>
    <property type="evidence" value="ECO:0007669"/>
    <property type="project" value="UniProtKB-SubCell"/>
</dbReference>
<keyword evidence="15" id="KW-0539">Nucleus</keyword>
<dbReference type="NCBIfam" id="TIGR00614">
    <property type="entry name" value="recQ_fam"/>
    <property type="match status" value="1"/>
</dbReference>
<keyword evidence="4" id="KW-0235">DNA replication</keyword>
<reference evidence="27" key="1">
    <citation type="submission" date="2022-01" db="EMBL/GenBank/DDBJ databases">
        <authorList>
            <person name="King R."/>
        </authorList>
    </citation>
    <scope>NUCLEOTIDE SEQUENCE</scope>
</reference>
<dbReference type="GO" id="GO:0016787">
    <property type="term" value="F:hydrolase activity"/>
    <property type="evidence" value="ECO:0007669"/>
    <property type="project" value="UniProtKB-KW"/>
</dbReference>
<dbReference type="SMART" id="SM00490">
    <property type="entry name" value="HELICc"/>
    <property type="match status" value="1"/>
</dbReference>
<dbReference type="SUPFAM" id="SSF52540">
    <property type="entry name" value="P-loop containing nucleoside triphosphate hydrolases"/>
    <property type="match status" value="1"/>
</dbReference>
<dbReference type="InterPro" id="IPR004589">
    <property type="entry name" value="DNA_helicase_ATP-dep_RecQ"/>
</dbReference>
<evidence type="ECO:0000256" key="8">
    <source>
        <dbReference type="ARBA" id="ARBA00022801"/>
    </source>
</evidence>
<gene>
    <name evidence="27" type="ORF">CHIRRI_LOCUS11399</name>
</gene>
<evidence type="ECO:0000256" key="10">
    <source>
        <dbReference type="ARBA" id="ARBA00022833"/>
    </source>
</evidence>
<dbReference type="InterPro" id="IPR036390">
    <property type="entry name" value="WH_DNA-bd_sf"/>
</dbReference>
<comment type="cofactor">
    <cofactor evidence="1">
        <name>Zn(2+)</name>
        <dbReference type="ChEBI" id="CHEBI:29105"/>
    </cofactor>
</comment>
<keyword evidence="13" id="KW-0234">DNA repair</keyword>
<feature type="compositionally biased region" description="Polar residues" evidence="23">
    <location>
        <begin position="501"/>
        <end position="512"/>
    </location>
</feature>
<dbReference type="SMART" id="SM00956">
    <property type="entry name" value="RQC"/>
    <property type="match status" value="1"/>
</dbReference>
<dbReference type="GO" id="GO:0006260">
    <property type="term" value="P:DNA replication"/>
    <property type="evidence" value="ECO:0007669"/>
    <property type="project" value="UniProtKB-KW"/>
</dbReference>
<reference evidence="27" key="2">
    <citation type="submission" date="2022-10" db="EMBL/GenBank/DDBJ databases">
        <authorList>
            <consortium name="ENA_rothamsted_submissions"/>
            <consortium name="culmorum"/>
            <person name="King R."/>
        </authorList>
    </citation>
    <scope>NUCLEOTIDE SEQUENCE</scope>
</reference>
<evidence type="ECO:0000256" key="11">
    <source>
        <dbReference type="ARBA" id="ARBA00022840"/>
    </source>
</evidence>
<evidence type="ECO:0000256" key="19">
    <source>
        <dbReference type="ARBA" id="ARBA00049360"/>
    </source>
</evidence>
<dbReference type="InterPro" id="IPR014001">
    <property type="entry name" value="Helicase_ATP-bd"/>
</dbReference>
<evidence type="ECO:0000256" key="3">
    <source>
        <dbReference type="ARBA" id="ARBA00005446"/>
    </source>
</evidence>
<comment type="catalytic activity">
    <reaction evidence="16">
        <text>Couples ATP hydrolysis with the unwinding of duplex DNA by translocating in the 3'-5' direction.</text>
        <dbReference type="EC" id="5.6.2.4"/>
    </reaction>
</comment>
<keyword evidence="7" id="KW-0227">DNA damage</keyword>
<accession>A0A9N9S3I0</accession>
<evidence type="ECO:0000256" key="14">
    <source>
        <dbReference type="ARBA" id="ARBA00023235"/>
    </source>
</evidence>
<sequence>MPRIVDEKGKQTKLSNFFSARIKNDDPEVTIINSDVNIIKTKPPNPFKLRKSVTNTAIDISSDDDKTPKKDKNHINSNDIKENLVKLSNEMDDKKPLTSKFIFKIKSNLNSPSTQPIKDPASSNTAKSTVDLTKTQSISRNILKPKELHEKAKTQFSYIDDDSLDDILPLSKKEPNEIKPQPLFKINSKPAKTVLKPSSTSFNLKPQTTSTQIVEKTFQDERDKHVFIPKAQNVIKPQATSTQKFTDYIDEINKSLSSSSENNSTNELPASPSSSKFTFRKSRASLPNQSSSENNSQESAVGRKTSQESLKFIDQLSSAITSLKENGSPIKINKVKEEFVDLNTSTPEIKAVSKLNFCKDVIKLPESPTSKVTISKLNLKVEADEIISEIDTTSMSLYNFDLQHIKDEKLRYLEYYYNAHSNAPLSIFESVKDYNKTLTIKLKGVIQSLDRRQKLKENEEPVTRKSDSVLLKPKQFKNEDIRRSDNVPIKSDNFKPRESTQNRVDSLKNYNYQPPKYSYDDDDDQFDIDQIMDDIEDERKRTDGKFNNSYVDIRATSSTLSNNAKFEPRINMKNNIPTKETLANIYDEHLDDDGFPIIDYSQLVDVPSTPKPSTSKQSSSNNDNSNKTKKDTVDSMVPDNISDISIKTTFSLGKFNTNIRNDGITGEFDNENYEFSRDLRNAFRLKFGLKQFRQNQLPAINATLLGKDCFILMPTGGGKSLCYQLTAVMGRGVTIVISPLKSLILDQVNKLKSLDIKAAALSGDISQNDSRLIYSDLNQMHPTIKLLYVTPEKISASSFFQDTLTSLYSRDNLTRIVIDEAHCVSTWGHDFRPDYKRLGELKRRFPNVPVMALTATATERVRTDVKHQLGIQNCKLFLSSFNRSNLKYIVSPKAGAKTLQDIICLIKSKFPRASGIIYCLSRKDCDTMAQKLQLANISAISYHAGMSDKNREKAQEDWITDKFRVVCATIAFGMGIDKPDVRFVIHYSLPKSIEGYYQESGRAGRDGGLSTCILYYSYADKMRYVGMMANEPQAVKQVSMNNLDLVVNFCENMLDCRRVLQLNYFGEHFTREQCLENRQSACDNCTRVLQYKTMDVTDIAKNIVATVAEICSRHGLTILQLVDVFKGALTKKITDAGHQMAKGHGSLKQWERNDIQRILHKLVIENYLREEITVIKDIPISYVKVGKNVAQLMANNKKIEFAIIEKKFGIATSKKADVPVRRSSSDEEFNNKISALRDRCYHDLMDIARSIADERNLTIQQVINMEALRQMSIQMPETEEDMLQIPHITKANYEKYGKKFLDAIVPYSAQQSAYEMDRAEENANLNQGNNNYMNGSDDEYANSQDWEQLGREASTSGTQKGYKRKSSSNWGKSITKKYKRSKSGAKRKGKSPVKRQNSGSAAKKKVFKGLMPTPRPTF</sequence>
<dbReference type="Pfam" id="PF09382">
    <property type="entry name" value="RQC"/>
    <property type="match status" value="1"/>
</dbReference>
<dbReference type="OrthoDB" id="10261556at2759"/>
<evidence type="ECO:0000256" key="12">
    <source>
        <dbReference type="ARBA" id="ARBA00023125"/>
    </source>
</evidence>
<dbReference type="GO" id="GO:0005737">
    <property type="term" value="C:cytoplasm"/>
    <property type="evidence" value="ECO:0007669"/>
    <property type="project" value="TreeGrafter"/>
</dbReference>
<evidence type="ECO:0000256" key="17">
    <source>
        <dbReference type="ARBA" id="ARBA00034808"/>
    </source>
</evidence>
<dbReference type="GO" id="GO:0000724">
    <property type="term" value="P:double-strand break repair via homologous recombination"/>
    <property type="evidence" value="ECO:0007669"/>
    <property type="project" value="TreeGrafter"/>
</dbReference>
<dbReference type="PROSITE" id="PS50967">
    <property type="entry name" value="HRDC"/>
    <property type="match status" value="1"/>
</dbReference>
<evidence type="ECO:0000256" key="22">
    <source>
        <dbReference type="ARBA" id="ARBA00076271"/>
    </source>
</evidence>
<comment type="similarity">
    <text evidence="3">Belongs to the helicase family. RecQ subfamily.</text>
</comment>
<keyword evidence="9" id="KW-0347">Helicase</keyword>
<proteinExistence type="inferred from homology"/>
<feature type="region of interest" description="Disordered" evidence="23">
    <location>
        <begin position="1350"/>
        <end position="1418"/>
    </location>
</feature>
<dbReference type="InterPro" id="IPR036388">
    <property type="entry name" value="WH-like_DNA-bd_sf"/>
</dbReference>
<dbReference type="SMART" id="SM00487">
    <property type="entry name" value="DEXDc"/>
    <property type="match status" value="1"/>
</dbReference>
<evidence type="ECO:0000256" key="13">
    <source>
        <dbReference type="ARBA" id="ARBA00023204"/>
    </source>
</evidence>
<dbReference type="Gene3D" id="3.40.50.300">
    <property type="entry name" value="P-loop containing nucleotide triphosphate hydrolases"/>
    <property type="match status" value="2"/>
</dbReference>
<dbReference type="Pfam" id="PF00570">
    <property type="entry name" value="HRDC"/>
    <property type="match status" value="1"/>
</dbReference>
<feature type="compositionally biased region" description="Low complexity" evidence="23">
    <location>
        <begin position="604"/>
        <end position="625"/>
    </location>
</feature>
<evidence type="ECO:0000256" key="7">
    <source>
        <dbReference type="ARBA" id="ARBA00022763"/>
    </source>
</evidence>
<keyword evidence="11" id="KW-0067">ATP-binding</keyword>
<dbReference type="FunFam" id="3.40.50.300:FF:000340">
    <property type="entry name" value="Bloom syndrome, RecQ helicase"/>
    <property type="match status" value="1"/>
</dbReference>
<name>A0A9N9S3I0_9DIPT</name>
<keyword evidence="6" id="KW-0547">Nucleotide-binding</keyword>
<dbReference type="InterPro" id="IPR001650">
    <property type="entry name" value="Helicase_C-like"/>
</dbReference>
<evidence type="ECO:0000256" key="5">
    <source>
        <dbReference type="ARBA" id="ARBA00022723"/>
    </source>
</evidence>
<dbReference type="InterPro" id="IPR002121">
    <property type="entry name" value="HRDC_dom"/>
</dbReference>
<evidence type="ECO:0000256" key="6">
    <source>
        <dbReference type="ARBA" id="ARBA00022741"/>
    </source>
</evidence>
<dbReference type="GO" id="GO:0009378">
    <property type="term" value="F:four-way junction helicase activity"/>
    <property type="evidence" value="ECO:0007669"/>
    <property type="project" value="TreeGrafter"/>
</dbReference>
<dbReference type="Pfam" id="PF00271">
    <property type="entry name" value="Helicase_C"/>
    <property type="match status" value="1"/>
</dbReference>
<dbReference type="PANTHER" id="PTHR13710:SF153">
    <property type="entry name" value="RECQ-LIKE DNA HELICASE BLM"/>
    <property type="match status" value="1"/>
</dbReference>
<dbReference type="PANTHER" id="PTHR13710">
    <property type="entry name" value="DNA HELICASE RECQ FAMILY MEMBER"/>
    <property type="match status" value="1"/>
</dbReference>
<keyword evidence="28" id="KW-1185">Reference proteome</keyword>
<dbReference type="InterPro" id="IPR027417">
    <property type="entry name" value="P-loop_NTPase"/>
</dbReference>
<dbReference type="InterPro" id="IPR011545">
    <property type="entry name" value="DEAD/DEAH_box_helicase_dom"/>
</dbReference>
<evidence type="ECO:0000256" key="21">
    <source>
        <dbReference type="ARBA" id="ARBA00076065"/>
    </source>
</evidence>
<organism evidence="27 28">
    <name type="scientific">Chironomus riparius</name>
    <dbReference type="NCBI Taxonomy" id="315576"/>
    <lineage>
        <taxon>Eukaryota</taxon>
        <taxon>Metazoa</taxon>
        <taxon>Ecdysozoa</taxon>
        <taxon>Arthropoda</taxon>
        <taxon>Hexapoda</taxon>
        <taxon>Insecta</taxon>
        <taxon>Pterygota</taxon>
        <taxon>Neoptera</taxon>
        <taxon>Endopterygota</taxon>
        <taxon>Diptera</taxon>
        <taxon>Nematocera</taxon>
        <taxon>Chironomoidea</taxon>
        <taxon>Chironomidae</taxon>
        <taxon>Chironominae</taxon>
        <taxon>Chironomus</taxon>
    </lineage>
</organism>
<comment type="subcellular location">
    <subcellularLocation>
        <location evidence="2">Nucleus</location>
    </subcellularLocation>
</comment>
<feature type="domain" description="Helicase C-terminal" evidence="26">
    <location>
        <begin position="898"/>
        <end position="1046"/>
    </location>
</feature>
<feature type="compositionally biased region" description="Low complexity" evidence="23">
    <location>
        <begin position="288"/>
        <end position="299"/>
    </location>
</feature>
<dbReference type="Proteomes" id="UP001153620">
    <property type="component" value="Chromosome 3"/>
</dbReference>
<feature type="region of interest" description="Disordered" evidence="23">
    <location>
        <begin position="256"/>
        <end position="306"/>
    </location>
</feature>
<dbReference type="Gene3D" id="1.10.150.80">
    <property type="entry name" value="HRDC domain"/>
    <property type="match status" value="1"/>
</dbReference>
<evidence type="ECO:0000256" key="4">
    <source>
        <dbReference type="ARBA" id="ARBA00022705"/>
    </source>
</evidence>
<keyword evidence="5" id="KW-0479">Metal-binding</keyword>
<dbReference type="FunFam" id="3.40.50.300:FF:000537">
    <property type="entry name" value="Bloom syndrome RecQ-like helicase"/>
    <property type="match status" value="1"/>
</dbReference>
<keyword evidence="10" id="KW-0862">Zinc</keyword>
<feature type="region of interest" description="Disordered" evidence="23">
    <location>
        <begin position="112"/>
        <end position="132"/>
    </location>
</feature>
<dbReference type="SMART" id="SM00341">
    <property type="entry name" value="HRDC"/>
    <property type="match status" value="1"/>
</dbReference>
<dbReference type="SUPFAM" id="SSF46785">
    <property type="entry name" value="Winged helix' DNA-binding domain"/>
    <property type="match status" value="1"/>
</dbReference>
<evidence type="ECO:0000313" key="28">
    <source>
        <dbReference type="Proteomes" id="UP001153620"/>
    </source>
</evidence>
<feature type="compositionally biased region" description="Basic and acidic residues" evidence="23">
    <location>
        <begin position="476"/>
        <end position="485"/>
    </location>
</feature>
<dbReference type="GO" id="GO:0005694">
    <property type="term" value="C:chromosome"/>
    <property type="evidence" value="ECO:0007669"/>
    <property type="project" value="TreeGrafter"/>
</dbReference>
<feature type="domain" description="Helicase ATP-binding" evidence="25">
    <location>
        <begin position="700"/>
        <end position="875"/>
    </location>
</feature>
<evidence type="ECO:0000256" key="18">
    <source>
        <dbReference type="ARBA" id="ARBA00044542"/>
    </source>
</evidence>
<dbReference type="CDD" id="cd18794">
    <property type="entry name" value="SF2_C_RecQ"/>
    <property type="match status" value="1"/>
</dbReference>
<evidence type="ECO:0000256" key="9">
    <source>
        <dbReference type="ARBA" id="ARBA00022806"/>
    </source>
</evidence>
<dbReference type="GO" id="GO:0046872">
    <property type="term" value="F:metal ion binding"/>
    <property type="evidence" value="ECO:0007669"/>
    <property type="project" value="UniProtKB-KW"/>
</dbReference>
<dbReference type="FunFam" id="1.10.10.10:FF:000495">
    <property type="entry name" value="RecQ family helicase MusN"/>
    <property type="match status" value="1"/>
</dbReference>
<dbReference type="GO" id="GO:0007131">
    <property type="term" value="P:reciprocal meiotic recombination"/>
    <property type="evidence" value="ECO:0007669"/>
    <property type="project" value="UniProtKB-ARBA"/>
</dbReference>
<dbReference type="PROSITE" id="PS51192">
    <property type="entry name" value="HELICASE_ATP_BIND_1"/>
    <property type="match status" value="1"/>
</dbReference>
<feature type="compositionally biased region" description="Basic residues" evidence="23">
    <location>
        <begin position="1374"/>
        <end position="1393"/>
    </location>
</feature>
<dbReference type="InterPro" id="IPR032284">
    <property type="entry name" value="RecQ_Zn-bd"/>
</dbReference>
<keyword evidence="14" id="KW-0413">Isomerase</keyword>
<evidence type="ECO:0000259" key="26">
    <source>
        <dbReference type="PROSITE" id="PS51194"/>
    </source>
</evidence>
<evidence type="ECO:0000256" key="20">
    <source>
        <dbReference type="ARBA" id="ARBA00073450"/>
    </source>
</evidence>
<dbReference type="InterPro" id="IPR044876">
    <property type="entry name" value="HRDC_dom_sf"/>
</dbReference>
<keyword evidence="8" id="KW-0378">Hydrolase</keyword>
<dbReference type="Pfam" id="PF16124">
    <property type="entry name" value="RecQ_Zn_bind"/>
    <property type="match status" value="1"/>
</dbReference>
<feature type="compositionally biased region" description="Low complexity" evidence="23">
    <location>
        <begin position="256"/>
        <end position="268"/>
    </location>
</feature>
<protein>
    <recommendedName>
        <fullName evidence="20">RecQ-like DNA helicase BLM</fullName>
        <ecNumber evidence="17">5.6.2.4</ecNumber>
    </recommendedName>
    <alternativeName>
        <fullName evidence="21">Bloom syndrome protein homolog</fullName>
    </alternativeName>
    <alternativeName>
        <fullName evidence="18">DNA 3'-5' helicase BLM</fullName>
    </alternativeName>
    <alternativeName>
        <fullName evidence="22">RecQ helicase homolog</fullName>
    </alternativeName>
</protein>
<dbReference type="GO" id="GO:0003677">
    <property type="term" value="F:DNA binding"/>
    <property type="evidence" value="ECO:0007669"/>
    <property type="project" value="UniProtKB-KW"/>
</dbReference>
<dbReference type="EC" id="5.6.2.4" evidence="17"/>
<evidence type="ECO:0000256" key="15">
    <source>
        <dbReference type="ARBA" id="ARBA00023242"/>
    </source>
</evidence>
<feature type="region of interest" description="Disordered" evidence="23">
    <location>
        <begin position="604"/>
        <end position="636"/>
    </location>
</feature>
<evidence type="ECO:0000256" key="1">
    <source>
        <dbReference type="ARBA" id="ARBA00001947"/>
    </source>
</evidence>
<evidence type="ECO:0000259" key="25">
    <source>
        <dbReference type="PROSITE" id="PS51192"/>
    </source>
</evidence>
<evidence type="ECO:0000259" key="24">
    <source>
        <dbReference type="PROSITE" id="PS50967"/>
    </source>
</evidence>
<keyword evidence="12" id="KW-0238">DNA-binding</keyword>
<dbReference type="InterPro" id="IPR010997">
    <property type="entry name" value="HRDC-like_sf"/>
</dbReference>
<evidence type="ECO:0000256" key="2">
    <source>
        <dbReference type="ARBA" id="ARBA00004123"/>
    </source>
</evidence>
<dbReference type="GO" id="GO:0043138">
    <property type="term" value="F:3'-5' DNA helicase activity"/>
    <property type="evidence" value="ECO:0007669"/>
    <property type="project" value="UniProtKB-EC"/>
</dbReference>
<dbReference type="PROSITE" id="PS51194">
    <property type="entry name" value="HELICASE_CTER"/>
    <property type="match status" value="1"/>
</dbReference>
<feature type="region of interest" description="Disordered" evidence="23">
    <location>
        <begin position="474"/>
        <end position="524"/>
    </location>
</feature>
<dbReference type="GO" id="GO:0005524">
    <property type="term" value="F:ATP binding"/>
    <property type="evidence" value="ECO:0007669"/>
    <property type="project" value="UniProtKB-KW"/>
</dbReference>
<dbReference type="Gene3D" id="1.10.10.10">
    <property type="entry name" value="Winged helix-like DNA-binding domain superfamily/Winged helix DNA-binding domain"/>
    <property type="match status" value="1"/>
</dbReference>
<evidence type="ECO:0000256" key="16">
    <source>
        <dbReference type="ARBA" id="ARBA00034617"/>
    </source>
</evidence>
<dbReference type="EMBL" id="OU895879">
    <property type="protein sequence ID" value="CAG9808561.1"/>
    <property type="molecule type" value="Genomic_DNA"/>
</dbReference>
<evidence type="ECO:0000313" key="27">
    <source>
        <dbReference type="EMBL" id="CAG9808561.1"/>
    </source>
</evidence>